<organism evidence="1 2">
    <name type="scientific">Paenibacillus hodogayensis</name>
    <dbReference type="NCBI Taxonomy" id="279208"/>
    <lineage>
        <taxon>Bacteria</taxon>
        <taxon>Bacillati</taxon>
        <taxon>Bacillota</taxon>
        <taxon>Bacilli</taxon>
        <taxon>Bacillales</taxon>
        <taxon>Paenibacillaceae</taxon>
        <taxon>Paenibacillus</taxon>
    </lineage>
</organism>
<evidence type="ECO:0000313" key="1">
    <source>
        <dbReference type="EMBL" id="MFB9751288.1"/>
    </source>
</evidence>
<dbReference type="Proteomes" id="UP001589619">
    <property type="component" value="Unassembled WGS sequence"/>
</dbReference>
<accession>A0ABV5VSQ3</accession>
<proteinExistence type="predicted"/>
<comment type="caution">
    <text evidence="1">The sequence shown here is derived from an EMBL/GenBank/DDBJ whole genome shotgun (WGS) entry which is preliminary data.</text>
</comment>
<protein>
    <recommendedName>
        <fullName evidence="3">ATPase BadF/BadG/BcrA/BcrD type domain-containing protein</fullName>
    </recommendedName>
</protein>
<keyword evidence="2" id="KW-1185">Reference proteome</keyword>
<reference evidence="1 2" key="1">
    <citation type="submission" date="2024-09" db="EMBL/GenBank/DDBJ databases">
        <authorList>
            <person name="Sun Q."/>
            <person name="Mori K."/>
        </authorList>
    </citation>
    <scope>NUCLEOTIDE SEQUENCE [LARGE SCALE GENOMIC DNA]</scope>
    <source>
        <strain evidence="1 2">JCM 12520</strain>
    </source>
</reference>
<gene>
    <name evidence="1" type="ORF">ACFFNY_06895</name>
</gene>
<name>A0ABV5VSQ3_9BACL</name>
<sequence>MGVFSLTEGGASSIHKDGNAAENVRSAIRSALANAGCRPGAVKGLCAGVAGYDSERDLEWVETLTAVEGSAHGGSRLALLVCDRAIDQIVVGVEMLGSCFQSDRVAVAGIGSVINSPYMKSALAAKLEHGQNKQYCLADAALSAVSGVVVMALKHVRAPIGPETFREIGKYPRSVY</sequence>
<dbReference type="RefSeq" id="WP_344917272.1">
    <property type="nucleotide sequence ID" value="NZ_BAAAYO010000021.1"/>
</dbReference>
<evidence type="ECO:0000313" key="2">
    <source>
        <dbReference type="Proteomes" id="UP001589619"/>
    </source>
</evidence>
<dbReference type="EMBL" id="JBHMAG010000005">
    <property type="protein sequence ID" value="MFB9751288.1"/>
    <property type="molecule type" value="Genomic_DNA"/>
</dbReference>
<evidence type="ECO:0008006" key="3">
    <source>
        <dbReference type="Google" id="ProtNLM"/>
    </source>
</evidence>
<dbReference type="Gene3D" id="3.30.420.40">
    <property type="match status" value="1"/>
</dbReference>